<dbReference type="Pfam" id="PF02413">
    <property type="entry name" value="Caudo_TAP"/>
    <property type="match status" value="1"/>
</dbReference>
<accession>A0A423NIP0</accession>
<dbReference type="AlphaFoldDB" id="A0A423NIP0"/>
<gene>
    <name evidence="1" type="ORF">BK672_00625</name>
</gene>
<dbReference type="Proteomes" id="UP000283650">
    <property type="component" value="Unassembled WGS sequence"/>
</dbReference>
<reference evidence="1 2" key="1">
    <citation type="submission" date="2016-10" db="EMBL/GenBank/DDBJ databases">
        <title>Comparative genome analysis of multiple Pseudomonas spp. focuses on biocontrol and plant growth promoting traits.</title>
        <authorList>
            <person name="Tao X.-Y."/>
            <person name="Taylor C.G."/>
        </authorList>
    </citation>
    <scope>NUCLEOTIDE SEQUENCE [LARGE SCALE GENOMIC DNA]</scope>
    <source>
        <strain evidence="1 2">2F9</strain>
    </source>
</reference>
<dbReference type="RefSeq" id="WP_123374614.1">
    <property type="nucleotide sequence ID" value="NZ_MOBY01000001.1"/>
</dbReference>
<evidence type="ECO:0000313" key="2">
    <source>
        <dbReference type="Proteomes" id="UP000283650"/>
    </source>
</evidence>
<organism evidence="1 2">
    <name type="scientific">Pseudomonas fluorescens</name>
    <dbReference type="NCBI Taxonomy" id="294"/>
    <lineage>
        <taxon>Bacteria</taxon>
        <taxon>Pseudomonadati</taxon>
        <taxon>Pseudomonadota</taxon>
        <taxon>Gammaproteobacteria</taxon>
        <taxon>Pseudomonadales</taxon>
        <taxon>Pseudomonadaceae</taxon>
        <taxon>Pseudomonas</taxon>
    </lineage>
</organism>
<protein>
    <submittedName>
        <fullName evidence="1">Phage tail protein</fullName>
    </submittedName>
</protein>
<dbReference type="InterPro" id="IPR003458">
    <property type="entry name" value="Phage_T4_Gp38_tail_assem"/>
</dbReference>
<proteinExistence type="predicted"/>
<name>A0A423NIP0_PSEFL</name>
<comment type="caution">
    <text evidence="1">The sequence shown here is derived from an EMBL/GenBank/DDBJ whole genome shotgun (WGS) entry which is preliminary data.</text>
</comment>
<evidence type="ECO:0000313" key="1">
    <source>
        <dbReference type="EMBL" id="RON98154.1"/>
    </source>
</evidence>
<dbReference type="EMBL" id="MOBY01000001">
    <property type="protein sequence ID" value="RON98154.1"/>
    <property type="molecule type" value="Genomic_DNA"/>
</dbReference>
<sequence>MAYYYVNELTRELTGPVELPVCPGMGVVVPGNAIELPQVLPAADSGHVWVWRNQRALQAVDLRNRTVFRKDNGNPQYWAQLGCLPDHLTAKPRPGIYHFWKSDDWELDVEAERTGLIAHAQIDRDSRLREAVIRVAPLQYAYELGEASSDQLTTLQAWKRYALTLARIEQQPDYPSVIDWPAPPTV</sequence>